<evidence type="ECO:0000256" key="3">
    <source>
        <dbReference type="SAM" id="Phobius"/>
    </source>
</evidence>
<accession>A0A162F0S0</accession>
<dbReference type="GO" id="GO:0004497">
    <property type="term" value="F:monooxygenase activity"/>
    <property type="evidence" value="ECO:0007669"/>
    <property type="project" value="UniProtKB-KW"/>
</dbReference>
<dbReference type="AlphaFoldDB" id="A0A162F0S0"/>
<keyword evidence="3" id="KW-0472">Membrane</keyword>
<dbReference type="GO" id="GO:0005506">
    <property type="term" value="F:iron ion binding"/>
    <property type="evidence" value="ECO:0007669"/>
    <property type="project" value="InterPro"/>
</dbReference>
<feature type="transmembrane region" description="Helical" evidence="3">
    <location>
        <begin position="12"/>
        <end position="34"/>
    </location>
</feature>
<sequence>FLCVHSIMLEATWIGFSPMIGSLLASLLAVYYFAWCRSRFVRLIDALPGPKTYPFLGNILELNVAHDELLRKSSFDWIKQHGSIYRIWFTVRPMVVIASPELLEPILSSHTLATKADEYDCFIPLLGKSILVAKR</sequence>
<dbReference type="InterPro" id="IPR001128">
    <property type="entry name" value="Cyt_P450"/>
</dbReference>
<keyword evidence="2" id="KW-0503">Monooxygenase</keyword>
<feature type="non-terminal residue" evidence="4">
    <location>
        <position position="135"/>
    </location>
</feature>
<gene>
    <name evidence="4" type="ORF">APZ42_004252</name>
</gene>
<organism evidence="4 5">
    <name type="scientific">Daphnia magna</name>
    <dbReference type="NCBI Taxonomy" id="35525"/>
    <lineage>
        <taxon>Eukaryota</taxon>
        <taxon>Metazoa</taxon>
        <taxon>Ecdysozoa</taxon>
        <taxon>Arthropoda</taxon>
        <taxon>Crustacea</taxon>
        <taxon>Branchiopoda</taxon>
        <taxon>Diplostraca</taxon>
        <taxon>Cladocera</taxon>
        <taxon>Anomopoda</taxon>
        <taxon>Daphniidae</taxon>
        <taxon>Daphnia</taxon>
    </lineage>
</organism>
<evidence type="ECO:0000313" key="5">
    <source>
        <dbReference type="Proteomes" id="UP000076858"/>
    </source>
</evidence>
<dbReference type="STRING" id="35525.A0A162F0S0"/>
<dbReference type="EMBL" id="LRGB01012720">
    <property type="protein sequence ID" value="KZR99762.1"/>
    <property type="molecule type" value="Genomic_DNA"/>
</dbReference>
<dbReference type="Gene3D" id="1.10.630.10">
    <property type="entry name" value="Cytochrome P450"/>
    <property type="match status" value="1"/>
</dbReference>
<protein>
    <recommendedName>
        <fullName evidence="6">Cytochrome p450</fullName>
    </recommendedName>
</protein>
<dbReference type="SUPFAM" id="SSF48264">
    <property type="entry name" value="Cytochrome P450"/>
    <property type="match status" value="1"/>
</dbReference>
<dbReference type="InterPro" id="IPR036396">
    <property type="entry name" value="Cyt_P450_sf"/>
</dbReference>
<comment type="similarity">
    <text evidence="1">Belongs to the cytochrome P450 family.</text>
</comment>
<dbReference type="Pfam" id="PF00067">
    <property type="entry name" value="p450"/>
    <property type="match status" value="1"/>
</dbReference>
<keyword evidence="2" id="KW-0560">Oxidoreductase</keyword>
<feature type="non-terminal residue" evidence="4">
    <location>
        <position position="1"/>
    </location>
</feature>
<keyword evidence="5" id="KW-1185">Reference proteome</keyword>
<proteinExistence type="inferred from homology"/>
<evidence type="ECO:0000256" key="2">
    <source>
        <dbReference type="ARBA" id="ARBA00023033"/>
    </source>
</evidence>
<dbReference type="Proteomes" id="UP000076858">
    <property type="component" value="Unassembled WGS sequence"/>
</dbReference>
<keyword evidence="3" id="KW-1133">Transmembrane helix</keyword>
<dbReference type="PANTHER" id="PTHR24301:SF2">
    <property type="entry name" value="THROMBOXANE-A SYNTHASE"/>
    <property type="match status" value="1"/>
</dbReference>
<dbReference type="GO" id="GO:0016705">
    <property type="term" value="F:oxidoreductase activity, acting on paired donors, with incorporation or reduction of molecular oxygen"/>
    <property type="evidence" value="ECO:0007669"/>
    <property type="project" value="InterPro"/>
</dbReference>
<dbReference type="PANTHER" id="PTHR24301">
    <property type="entry name" value="THROMBOXANE-A SYNTHASE"/>
    <property type="match status" value="1"/>
</dbReference>
<evidence type="ECO:0000256" key="1">
    <source>
        <dbReference type="ARBA" id="ARBA00010617"/>
    </source>
</evidence>
<dbReference type="OrthoDB" id="1470350at2759"/>
<reference evidence="4 5" key="1">
    <citation type="submission" date="2016-03" db="EMBL/GenBank/DDBJ databases">
        <title>EvidentialGene: Evidence-directed Construction of Genes on Genomes.</title>
        <authorList>
            <person name="Gilbert D.G."/>
            <person name="Choi J.-H."/>
            <person name="Mockaitis K."/>
            <person name="Colbourne J."/>
            <person name="Pfrender M."/>
        </authorList>
    </citation>
    <scope>NUCLEOTIDE SEQUENCE [LARGE SCALE GENOMIC DNA]</scope>
    <source>
        <strain evidence="4 5">Xinb3</strain>
        <tissue evidence="4">Complete organism</tissue>
    </source>
</reference>
<comment type="caution">
    <text evidence="4">The sequence shown here is derived from an EMBL/GenBank/DDBJ whole genome shotgun (WGS) entry which is preliminary data.</text>
</comment>
<name>A0A162F0S0_9CRUS</name>
<evidence type="ECO:0008006" key="6">
    <source>
        <dbReference type="Google" id="ProtNLM"/>
    </source>
</evidence>
<keyword evidence="3" id="KW-0812">Transmembrane</keyword>
<dbReference type="GO" id="GO:0020037">
    <property type="term" value="F:heme binding"/>
    <property type="evidence" value="ECO:0007669"/>
    <property type="project" value="InterPro"/>
</dbReference>
<evidence type="ECO:0000313" key="4">
    <source>
        <dbReference type="EMBL" id="KZR99762.1"/>
    </source>
</evidence>